<feature type="region of interest" description="Disordered" evidence="2">
    <location>
        <begin position="60"/>
        <end position="115"/>
    </location>
</feature>
<protein>
    <submittedName>
        <fullName evidence="3">Uncharacterized protein</fullName>
    </submittedName>
</protein>
<keyword evidence="4" id="KW-1185">Reference proteome</keyword>
<proteinExistence type="predicted"/>
<evidence type="ECO:0000256" key="2">
    <source>
        <dbReference type="SAM" id="MobiDB-lite"/>
    </source>
</evidence>
<keyword evidence="1" id="KW-0175">Coiled coil</keyword>
<dbReference type="RefSeq" id="WP_210509518.1">
    <property type="nucleotide sequence ID" value="NZ_JAFIDN010000001.1"/>
</dbReference>
<name>A0A8J7US57_9BACT</name>
<evidence type="ECO:0000313" key="4">
    <source>
        <dbReference type="Proteomes" id="UP000673975"/>
    </source>
</evidence>
<dbReference type="EMBL" id="JAFIDN010000001">
    <property type="protein sequence ID" value="MBP3191226.1"/>
    <property type="molecule type" value="Genomic_DNA"/>
</dbReference>
<evidence type="ECO:0000256" key="1">
    <source>
        <dbReference type="SAM" id="Coils"/>
    </source>
</evidence>
<dbReference type="AlphaFoldDB" id="A0A8J7US57"/>
<evidence type="ECO:0000313" key="3">
    <source>
        <dbReference type="EMBL" id="MBP3191226.1"/>
    </source>
</evidence>
<dbReference type="Proteomes" id="UP000673975">
    <property type="component" value="Unassembled WGS sequence"/>
</dbReference>
<accession>A0A8J7US57</accession>
<organism evidence="3 4">
    <name type="scientific">Natronogracilivirga saccharolytica</name>
    <dbReference type="NCBI Taxonomy" id="2812953"/>
    <lineage>
        <taxon>Bacteria</taxon>
        <taxon>Pseudomonadati</taxon>
        <taxon>Balneolota</taxon>
        <taxon>Balneolia</taxon>
        <taxon>Balneolales</taxon>
        <taxon>Cyclonatronaceae</taxon>
        <taxon>Natronogracilivirga</taxon>
    </lineage>
</organism>
<comment type="caution">
    <text evidence="3">The sequence shown here is derived from an EMBL/GenBank/DDBJ whole genome shotgun (WGS) entry which is preliminary data.</text>
</comment>
<reference evidence="3" key="1">
    <citation type="submission" date="2021-02" db="EMBL/GenBank/DDBJ databases">
        <title>Natronogracilivirga saccharolytica gen. nov. sp. nov. a new anaerobic, haloalkiliphilic carbohydrate-fermenting bacterium from soda lake and proposing of Cyclonatronumiaceae fam. nov. in the phylum Balneolaeota.</title>
        <authorList>
            <person name="Zhilina T.N."/>
            <person name="Sorokin D.Y."/>
            <person name="Zavarzina D.G."/>
            <person name="Toshchakov S.V."/>
            <person name="Kublanov I.V."/>
        </authorList>
    </citation>
    <scope>NUCLEOTIDE SEQUENCE</scope>
    <source>
        <strain evidence="3">Z-1702</strain>
    </source>
</reference>
<gene>
    <name evidence="3" type="ORF">NATSA_00975</name>
</gene>
<feature type="coiled-coil region" evidence="1">
    <location>
        <begin position="120"/>
        <end position="194"/>
    </location>
</feature>
<feature type="compositionally biased region" description="Basic and acidic residues" evidence="2">
    <location>
        <begin position="72"/>
        <end position="115"/>
    </location>
</feature>
<sequence>MSKNPKVTIALAFLLTFLIGIGAGYLLRGSVQPGAYTAQMSYDMPDDTVAEGQDELVREGRGEGAGAGQRSLAERDGDQRRTEAGERDEDHRRYGRNEDEVRQRDRDEQDREWRREEYRRDREARNYEQLRKRLKDELNLSEETAEHFFSLLEEHRHKVRDDIVTSYRKIREKHHQLQDELEEKLSEILTEEQLEAWSERFAPKRDRTRRAEEPDDD</sequence>